<accession>A0ABP9W8E1</accession>
<proteinExistence type="predicted"/>
<name>A0ABP9W8E1_9DEIO</name>
<gene>
    <name evidence="1" type="ORF">Dcar01_02359</name>
</gene>
<protein>
    <submittedName>
        <fullName evidence="1">Uncharacterized protein</fullName>
    </submittedName>
</protein>
<sequence length="83" mass="9483">MQRGAQDRRDFQGTDDVKPMDYVAGLQGMGLRGGIQFDERGYWLEVMDSSTGDLRPGPVVKSIWDAPRAWRRQYEAETSESEE</sequence>
<evidence type="ECO:0000313" key="1">
    <source>
        <dbReference type="EMBL" id="GAA5513615.1"/>
    </source>
</evidence>
<comment type="caution">
    <text evidence="1">The sequence shown here is derived from an EMBL/GenBank/DDBJ whole genome shotgun (WGS) entry which is preliminary data.</text>
</comment>
<keyword evidence="2" id="KW-1185">Reference proteome</keyword>
<evidence type="ECO:0000313" key="2">
    <source>
        <dbReference type="Proteomes" id="UP001401887"/>
    </source>
</evidence>
<dbReference type="EMBL" id="BAABRP010000009">
    <property type="protein sequence ID" value="GAA5513615.1"/>
    <property type="molecule type" value="Genomic_DNA"/>
</dbReference>
<dbReference type="Proteomes" id="UP001401887">
    <property type="component" value="Unassembled WGS sequence"/>
</dbReference>
<reference evidence="1 2" key="1">
    <citation type="submission" date="2024-02" db="EMBL/GenBank/DDBJ databases">
        <title>Deinococcus carri NBRC 110142.</title>
        <authorList>
            <person name="Ichikawa N."/>
            <person name="Katano-Makiyama Y."/>
            <person name="Hidaka K."/>
        </authorList>
    </citation>
    <scope>NUCLEOTIDE SEQUENCE [LARGE SCALE GENOMIC DNA]</scope>
    <source>
        <strain evidence="1 2">NBRC 110142</strain>
    </source>
</reference>
<organism evidence="1 2">
    <name type="scientific">Deinococcus carri</name>
    <dbReference type="NCBI Taxonomy" id="1211323"/>
    <lineage>
        <taxon>Bacteria</taxon>
        <taxon>Thermotogati</taxon>
        <taxon>Deinococcota</taxon>
        <taxon>Deinococci</taxon>
        <taxon>Deinococcales</taxon>
        <taxon>Deinococcaceae</taxon>
        <taxon>Deinococcus</taxon>
    </lineage>
</organism>